<feature type="domain" description="Metallo-beta-lactamase" evidence="2">
    <location>
        <begin position="43"/>
        <end position="243"/>
    </location>
</feature>
<accession>A0A540V8U2</accession>
<name>A0A540V8U2_9CHLR</name>
<dbReference type="InParanoid" id="A0A540V8U2"/>
<comment type="caution">
    <text evidence="3">The sequence shown here is derived from an EMBL/GenBank/DDBJ whole genome shotgun (WGS) entry which is preliminary data.</text>
</comment>
<dbReference type="InterPro" id="IPR050114">
    <property type="entry name" value="UPF0173_UPF0282_UlaG_hydrolase"/>
</dbReference>
<protein>
    <submittedName>
        <fullName evidence="3">MBL fold metallo-hydrolase</fullName>
    </submittedName>
</protein>
<dbReference type="RefSeq" id="WP_141612487.1">
    <property type="nucleotide sequence ID" value="NZ_VIGC02000050.1"/>
</dbReference>
<evidence type="ECO:0000313" key="4">
    <source>
        <dbReference type="Proteomes" id="UP000317371"/>
    </source>
</evidence>
<evidence type="ECO:0000313" key="3">
    <source>
        <dbReference type="EMBL" id="TQE93115.1"/>
    </source>
</evidence>
<dbReference type="GO" id="GO:0016787">
    <property type="term" value="F:hydrolase activity"/>
    <property type="evidence" value="ECO:0007669"/>
    <property type="project" value="UniProtKB-KW"/>
</dbReference>
<evidence type="ECO:0000259" key="2">
    <source>
        <dbReference type="Pfam" id="PF12706"/>
    </source>
</evidence>
<dbReference type="Proteomes" id="UP000317371">
    <property type="component" value="Unassembled WGS sequence"/>
</dbReference>
<dbReference type="PANTHER" id="PTHR43546:SF9">
    <property type="entry name" value="L-ASCORBATE-6-PHOSPHATE LACTONASE ULAG-RELATED"/>
    <property type="match status" value="1"/>
</dbReference>
<gene>
    <name evidence="3" type="ORF">FKZ61_22785</name>
</gene>
<dbReference type="AlphaFoldDB" id="A0A540V8U2"/>
<sequence>MIRPVLQDDAFLADVAQARQQADGFCLWWLGQSGFLLQWQGRHLLLDPYLSDSLTRKYAHTDKPHIRMTERVVAPERLDFIDVVTSSHNHTDHLDAETLIPLMQVNPGLTLVIPEANRDFVAQRLGCDPAWPLGVDAGRSVTVAGFTFHGVPAAHESLETDEQGRHKFLGYVIQFGRWTLYHSGDTVRYPGMAELLRRWPIDVAILPINGSKPERRVAGNLDGRQAAQLAHDVGARLVIPCHYEMFTFNTASPDEFIAACRELGQPYQVLRAGERFHYPPPWYSLA</sequence>
<dbReference type="EMBL" id="VIGC01000050">
    <property type="protein sequence ID" value="TQE93115.1"/>
    <property type="molecule type" value="Genomic_DNA"/>
</dbReference>
<proteinExistence type="predicted"/>
<organism evidence="3 4">
    <name type="scientific">Litorilinea aerophila</name>
    <dbReference type="NCBI Taxonomy" id="1204385"/>
    <lineage>
        <taxon>Bacteria</taxon>
        <taxon>Bacillati</taxon>
        <taxon>Chloroflexota</taxon>
        <taxon>Caldilineae</taxon>
        <taxon>Caldilineales</taxon>
        <taxon>Caldilineaceae</taxon>
        <taxon>Litorilinea</taxon>
    </lineage>
</organism>
<dbReference type="SUPFAM" id="SSF56281">
    <property type="entry name" value="Metallo-hydrolase/oxidoreductase"/>
    <property type="match status" value="1"/>
</dbReference>
<dbReference type="Gene3D" id="3.60.15.10">
    <property type="entry name" value="Ribonuclease Z/Hydroxyacylglutathione hydrolase-like"/>
    <property type="match status" value="1"/>
</dbReference>
<dbReference type="PANTHER" id="PTHR43546">
    <property type="entry name" value="UPF0173 METAL-DEPENDENT HYDROLASE MJ1163-RELATED"/>
    <property type="match status" value="1"/>
</dbReference>
<keyword evidence="4" id="KW-1185">Reference proteome</keyword>
<dbReference type="InterPro" id="IPR036866">
    <property type="entry name" value="RibonucZ/Hydroxyglut_hydro"/>
</dbReference>
<dbReference type="InterPro" id="IPR001279">
    <property type="entry name" value="Metallo-B-lactamas"/>
</dbReference>
<reference evidence="3 4" key="1">
    <citation type="submission" date="2019-06" db="EMBL/GenBank/DDBJ databases">
        <title>Genome sequence of Litorilinea aerophila BAA-2444.</title>
        <authorList>
            <person name="Maclea K.S."/>
            <person name="Maurais E.G."/>
            <person name="Iannazzi L.C."/>
        </authorList>
    </citation>
    <scope>NUCLEOTIDE SEQUENCE [LARGE SCALE GENOMIC DNA]</scope>
    <source>
        <strain evidence="3 4">ATCC BAA-2444</strain>
    </source>
</reference>
<evidence type="ECO:0000256" key="1">
    <source>
        <dbReference type="ARBA" id="ARBA00022801"/>
    </source>
</evidence>
<dbReference type="OrthoDB" id="9800061at2"/>
<keyword evidence="1 3" id="KW-0378">Hydrolase</keyword>
<dbReference type="Pfam" id="PF12706">
    <property type="entry name" value="Lactamase_B_2"/>
    <property type="match status" value="1"/>
</dbReference>